<evidence type="ECO:0000259" key="8">
    <source>
        <dbReference type="Pfam" id="PF01120"/>
    </source>
</evidence>
<evidence type="ECO:0000256" key="1">
    <source>
        <dbReference type="ARBA" id="ARBA00004071"/>
    </source>
</evidence>
<dbReference type="Pfam" id="PF01120">
    <property type="entry name" value="Alpha_L_fucos"/>
    <property type="match status" value="1"/>
</dbReference>
<keyword evidence="6" id="KW-0326">Glycosidase</keyword>
<evidence type="ECO:0000256" key="4">
    <source>
        <dbReference type="ARBA" id="ARBA00022729"/>
    </source>
</evidence>
<dbReference type="EC" id="3.2.1.51" evidence="3"/>
<keyword evidence="4" id="KW-0732">Signal</keyword>
<evidence type="ECO:0000313" key="10">
    <source>
        <dbReference type="Proteomes" id="UP000435985"/>
    </source>
</evidence>
<dbReference type="PANTHER" id="PTHR10030">
    <property type="entry name" value="ALPHA-L-FUCOSIDASE"/>
    <property type="match status" value="1"/>
</dbReference>
<evidence type="ECO:0000256" key="2">
    <source>
        <dbReference type="ARBA" id="ARBA00007951"/>
    </source>
</evidence>
<feature type="non-terminal residue" evidence="9">
    <location>
        <position position="1"/>
    </location>
</feature>
<proteinExistence type="inferred from homology"/>
<dbReference type="GO" id="GO:0005764">
    <property type="term" value="C:lysosome"/>
    <property type="evidence" value="ECO:0007669"/>
    <property type="project" value="TreeGrafter"/>
</dbReference>
<dbReference type="FunFam" id="2.60.40.1180:FF:000115">
    <property type="entry name" value="Alpha-L-fucosidase"/>
    <property type="match status" value="1"/>
</dbReference>
<dbReference type="InterPro" id="IPR017853">
    <property type="entry name" value="GH"/>
</dbReference>
<dbReference type="Gene3D" id="3.20.20.80">
    <property type="entry name" value="Glycosidases"/>
    <property type="match status" value="1"/>
</dbReference>
<reference evidence="9 10" key="1">
    <citation type="journal article" date="2019" name="Nat. Med.">
        <title>A library of human gut bacterial isolates paired with longitudinal multiomics data enables mechanistic microbiome research.</title>
        <authorList>
            <person name="Poyet M."/>
            <person name="Groussin M."/>
            <person name="Gibbons S.M."/>
            <person name="Avila-Pacheco J."/>
            <person name="Jiang X."/>
            <person name="Kearney S.M."/>
            <person name="Perrotta A.R."/>
            <person name="Berdy B."/>
            <person name="Zhao S."/>
            <person name="Lieberman T.D."/>
            <person name="Swanson P.K."/>
            <person name="Smith M."/>
            <person name="Roesemann S."/>
            <person name="Alexander J.E."/>
            <person name="Rich S.A."/>
            <person name="Livny J."/>
            <person name="Vlamakis H."/>
            <person name="Clish C."/>
            <person name="Bullock K."/>
            <person name="Deik A."/>
            <person name="Scott J."/>
            <person name="Pierce K.A."/>
            <person name="Xavier R.J."/>
            <person name="Alm E.J."/>
        </authorList>
    </citation>
    <scope>NUCLEOTIDE SEQUENCE [LARGE SCALE GENOMIC DNA]</scope>
    <source>
        <strain evidence="9 10">BIOML-A14</strain>
    </source>
</reference>
<dbReference type="SUPFAM" id="SSF51445">
    <property type="entry name" value="(Trans)glycosidases"/>
    <property type="match status" value="1"/>
</dbReference>
<keyword evidence="5" id="KW-0378">Hydrolase</keyword>
<dbReference type="Proteomes" id="UP000435985">
    <property type="component" value="Unassembled WGS sequence"/>
</dbReference>
<comment type="caution">
    <text evidence="9">The sequence shown here is derived from an EMBL/GenBank/DDBJ whole genome shotgun (WGS) entry which is preliminary data.</text>
</comment>
<dbReference type="GO" id="GO:0016139">
    <property type="term" value="P:glycoside catabolic process"/>
    <property type="evidence" value="ECO:0007669"/>
    <property type="project" value="TreeGrafter"/>
</dbReference>
<comment type="function">
    <text evidence="1">Alpha-L-fucosidase is responsible for hydrolyzing the alpha-1,6-linked fucose joined to the reducing-end N-acetylglucosamine of the carbohydrate moieties of glycoproteins.</text>
</comment>
<dbReference type="GO" id="GO:0004560">
    <property type="term" value="F:alpha-L-fucosidase activity"/>
    <property type="evidence" value="ECO:0007669"/>
    <property type="project" value="InterPro"/>
</dbReference>
<organism evidence="9 10">
    <name type="scientific">Bacteroides ovatus</name>
    <dbReference type="NCBI Taxonomy" id="28116"/>
    <lineage>
        <taxon>Bacteria</taxon>
        <taxon>Pseudomonadati</taxon>
        <taxon>Bacteroidota</taxon>
        <taxon>Bacteroidia</taxon>
        <taxon>Bacteroidales</taxon>
        <taxon>Bacteroidaceae</taxon>
        <taxon>Bacteroides</taxon>
    </lineage>
</organism>
<accession>A0A642C4W2</accession>
<dbReference type="PANTHER" id="PTHR10030:SF37">
    <property type="entry name" value="ALPHA-L-FUCOSIDASE-RELATED"/>
    <property type="match status" value="1"/>
</dbReference>
<dbReference type="GO" id="GO:0006004">
    <property type="term" value="P:fucose metabolic process"/>
    <property type="evidence" value="ECO:0007669"/>
    <property type="project" value="InterPro"/>
</dbReference>
<dbReference type="InterPro" id="IPR000933">
    <property type="entry name" value="Glyco_hydro_29"/>
</dbReference>
<dbReference type="InterPro" id="IPR013780">
    <property type="entry name" value="Glyco_hydro_b"/>
</dbReference>
<dbReference type="AlphaFoldDB" id="A0A642C4W2"/>
<dbReference type="SMART" id="SM00812">
    <property type="entry name" value="Alpha_L_fucos"/>
    <property type="match status" value="1"/>
</dbReference>
<dbReference type="EMBL" id="VWFO01000242">
    <property type="protein sequence ID" value="KAA4658477.1"/>
    <property type="molecule type" value="Genomic_DNA"/>
</dbReference>
<evidence type="ECO:0000256" key="3">
    <source>
        <dbReference type="ARBA" id="ARBA00012662"/>
    </source>
</evidence>
<evidence type="ECO:0000256" key="5">
    <source>
        <dbReference type="ARBA" id="ARBA00022801"/>
    </source>
</evidence>
<evidence type="ECO:0000256" key="6">
    <source>
        <dbReference type="ARBA" id="ARBA00023295"/>
    </source>
</evidence>
<feature type="domain" description="Glycoside hydrolase family 29 N-terminal" evidence="8">
    <location>
        <begin position="2"/>
        <end position="224"/>
    </location>
</feature>
<protein>
    <recommendedName>
        <fullName evidence="3">alpha-L-fucosidase</fullName>
        <ecNumber evidence="3">3.2.1.51</ecNumber>
    </recommendedName>
</protein>
<feature type="site" description="May be important for catalysis" evidence="7">
    <location>
        <position position="153"/>
    </location>
</feature>
<dbReference type="InterPro" id="IPR057739">
    <property type="entry name" value="Glyco_hydro_29_N"/>
</dbReference>
<name>A0A642C4W2_BACOV</name>
<gene>
    <name evidence="9" type="ORF">F3B98_28715</name>
</gene>
<dbReference type="InterPro" id="IPR016286">
    <property type="entry name" value="FUC_metazoa-typ"/>
</dbReference>
<dbReference type="PIRSF" id="PIRSF001092">
    <property type="entry name" value="Alpha-L-fucosidase"/>
    <property type="match status" value="1"/>
</dbReference>
<dbReference type="Gene3D" id="2.60.40.1180">
    <property type="entry name" value="Golgi alpha-mannosidase II"/>
    <property type="match status" value="1"/>
</dbReference>
<evidence type="ECO:0000313" key="9">
    <source>
        <dbReference type="EMBL" id="KAA4658477.1"/>
    </source>
</evidence>
<sequence length="329" mass="38030">YKRDILGELVKAYNDEGIDVHFYFSVMDWSNPDYRYDIKSKEDSIAFSRFLEFTDNQLKELATRYPTVKDFWFDGTWDASVKKNGWWTAHAEQMLKEVVPGVAINSRLRADDKGKRHFDSNGRLMGDYESGYERRLPDPVKDLKVTQWDWEACMTIPENQWGYHKDWSLSYVKTPIEVIDRIVHAVSMGGNMVVNFGPQADGDFRPEEKAMATAIGKWMNRYGKAVYACDYAGFEKQDWGYYTRGKNDEVYMVVFNQPYSERLIVKTPKGITVEKATLLTTGEDITVVETTRNEYNVSVPKKNPGEPYVIQLKVRAAKGTKSIYRDALT</sequence>
<comment type="similarity">
    <text evidence="2">Belongs to the glycosyl hydrolase 29 family.</text>
</comment>
<evidence type="ECO:0000256" key="7">
    <source>
        <dbReference type="PIRSR" id="PIRSR001092-1"/>
    </source>
</evidence>